<keyword evidence="5 6" id="KW-0472">Membrane</keyword>
<dbReference type="InterPro" id="IPR009457">
    <property type="entry name" value="THH1/TOM1/TOM3_dom"/>
</dbReference>
<evidence type="ECO:0000256" key="5">
    <source>
        <dbReference type="ARBA" id="ARBA00023136"/>
    </source>
</evidence>
<feature type="domain" description="THH1/TOM1/TOM3" evidence="7">
    <location>
        <begin position="26"/>
        <end position="288"/>
    </location>
</feature>
<dbReference type="GO" id="GO:0012505">
    <property type="term" value="C:endomembrane system"/>
    <property type="evidence" value="ECO:0007669"/>
    <property type="project" value="UniProtKB-SubCell"/>
</dbReference>
<evidence type="ECO:0000313" key="11">
    <source>
        <dbReference type="EMBL" id="KAE9255891.1"/>
    </source>
</evidence>
<dbReference type="EMBL" id="QXGA01000001">
    <property type="protein sequence ID" value="KAE9156037.1"/>
    <property type="molecule type" value="Genomic_DNA"/>
</dbReference>
<dbReference type="AlphaFoldDB" id="A0A6A3MJN8"/>
<dbReference type="EMBL" id="QXGE01000001">
    <property type="protein sequence ID" value="KAE9331073.1"/>
    <property type="molecule type" value="Genomic_DNA"/>
</dbReference>
<dbReference type="PANTHER" id="PTHR31142:SF3">
    <property type="entry name" value="THH1_TOM1_TOM3 DOMAIN-CONTAINING PROTEIN"/>
    <property type="match status" value="1"/>
</dbReference>
<evidence type="ECO:0000313" key="15">
    <source>
        <dbReference type="Proteomes" id="UP000460718"/>
    </source>
</evidence>
<feature type="transmembrane region" description="Helical" evidence="6">
    <location>
        <begin position="148"/>
        <end position="170"/>
    </location>
</feature>
<feature type="transmembrane region" description="Helical" evidence="6">
    <location>
        <begin position="63"/>
        <end position="83"/>
    </location>
</feature>
<evidence type="ECO:0000313" key="10">
    <source>
        <dbReference type="EMBL" id="KAE9156037.1"/>
    </source>
</evidence>
<organism evidence="8 15">
    <name type="scientific">Phytophthora fragariae</name>
    <dbReference type="NCBI Taxonomy" id="53985"/>
    <lineage>
        <taxon>Eukaryota</taxon>
        <taxon>Sar</taxon>
        <taxon>Stramenopiles</taxon>
        <taxon>Oomycota</taxon>
        <taxon>Peronosporomycetes</taxon>
        <taxon>Peronosporales</taxon>
        <taxon>Peronosporaceae</taxon>
        <taxon>Phytophthora</taxon>
    </lineage>
</organism>
<dbReference type="PANTHER" id="PTHR31142">
    <property type="entry name" value="TOBAMOVIRUS MULTIPLICATION PROTEIN 1-LIKE ISOFORM X1"/>
    <property type="match status" value="1"/>
</dbReference>
<name>A0A6A3MJN8_9STRA</name>
<comment type="subcellular location">
    <subcellularLocation>
        <location evidence="1">Endomembrane system</location>
        <topology evidence="1">Multi-pass membrane protein</topology>
    </subcellularLocation>
</comment>
<dbReference type="Proteomes" id="UP000460718">
    <property type="component" value="Unassembled WGS sequence"/>
</dbReference>
<dbReference type="EMBL" id="QXGC01000007">
    <property type="protein sequence ID" value="KAE9255891.1"/>
    <property type="molecule type" value="Genomic_DNA"/>
</dbReference>
<dbReference type="Proteomes" id="UP000476176">
    <property type="component" value="Unassembled WGS sequence"/>
</dbReference>
<sequence>MWVSLLAGGSDDGSGSKDEELGVGAAFLVDGIVYALVGGAAGVQLARNCCRYRPWTVQKMIHLLMFFATVVRSVFLALVGSDWCDVLSGKVNESKCSVGERDLFYILDQVPILAFFAIYALLVQFWAEVYYNAVDKLPTLTDIVKPAIRWFIAIVLLIQGMFWVFYASVWRHERAFFTRTQAILNMELFLIIATGFIYFGRKAYIELRSVPVELGIRSRKLKELAIMTTVGTSCFMTRCGLQIFLSTEKKQLHDRSTWFVVVVYYALLEIVPALSVLYFNRRLPPRRRPGGLSATSSPIRGGRLFFGKGMGADSASDGAKLAIGEAQQGFWEENRILKGGAST</sequence>
<dbReference type="InterPro" id="IPR040226">
    <property type="entry name" value="THH1/TOM1/TOM3"/>
</dbReference>
<comment type="caution">
    <text evidence="8">The sequence shown here is derived from an EMBL/GenBank/DDBJ whole genome shotgun (WGS) entry which is preliminary data.</text>
</comment>
<keyword evidence="3 6" id="KW-0812">Transmembrane</keyword>
<comment type="similarity">
    <text evidence="2">Belongs to the plant tobamovirus multiplication TOM1 protein family.</text>
</comment>
<feature type="transmembrane region" description="Helical" evidence="6">
    <location>
        <begin position="103"/>
        <end position="127"/>
    </location>
</feature>
<dbReference type="Proteomes" id="UP000488956">
    <property type="component" value="Unassembled WGS sequence"/>
</dbReference>
<accession>A0A6A3MJN8</accession>
<evidence type="ECO:0000256" key="4">
    <source>
        <dbReference type="ARBA" id="ARBA00022989"/>
    </source>
</evidence>
<evidence type="ECO:0000313" key="9">
    <source>
        <dbReference type="EMBL" id="KAE9139856.1"/>
    </source>
</evidence>
<proteinExistence type="inferred from homology"/>
<evidence type="ECO:0000313" key="12">
    <source>
        <dbReference type="EMBL" id="KAE9331073.1"/>
    </source>
</evidence>
<dbReference type="Proteomes" id="UP000440732">
    <property type="component" value="Unassembled WGS sequence"/>
</dbReference>
<dbReference type="EMBL" id="QXFX01000008">
    <property type="protein sequence ID" value="KAE9139856.1"/>
    <property type="molecule type" value="Genomic_DNA"/>
</dbReference>
<evidence type="ECO:0000259" key="7">
    <source>
        <dbReference type="Pfam" id="PF06454"/>
    </source>
</evidence>
<dbReference type="Pfam" id="PF06454">
    <property type="entry name" value="THH1_TOM1-3_dom"/>
    <property type="match status" value="1"/>
</dbReference>
<dbReference type="EMBL" id="QXFW01000006">
    <property type="protein sequence ID" value="KAE9031107.1"/>
    <property type="molecule type" value="Genomic_DNA"/>
</dbReference>
<evidence type="ECO:0000313" key="16">
    <source>
        <dbReference type="Proteomes" id="UP000476176"/>
    </source>
</evidence>
<feature type="transmembrane region" description="Helical" evidence="6">
    <location>
        <begin position="257"/>
        <end position="279"/>
    </location>
</feature>
<dbReference type="Proteomes" id="UP000437068">
    <property type="component" value="Unassembled WGS sequence"/>
</dbReference>
<evidence type="ECO:0000313" key="17">
    <source>
        <dbReference type="Proteomes" id="UP000488956"/>
    </source>
</evidence>
<gene>
    <name evidence="12" type="ORF">PF001_g29</name>
    <name evidence="11" type="ORF">PF004_g385</name>
    <name evidence="10" type="ORF">PF006_g35</name>
    <name evidence="9" type="ORF">PF010_g423</name>
    <name evidence="8" type="ORF">PF011_g300</name>
</gene>
<evidence type="ECO:0000256" key="2">
    <source>
        <dbReference type="ARBA" id="ARBA00006779"/>
    </source>
</evidence>
<evidence type="ECO:0000313" key="13">
    <source>
        <dbReference type="Proteomes" id="UP000437068"/>
    </source>
</evidence>
<evidence type="ECO:0000256" key="3">
    <source>
        <dbReference type="ARBA" id="ARBA00022692"/>
    </source>
</evidence>
<evidence type="ECO:0000313" key="14">
    <source>
        <dbReference type="Proteomes" id="UP000440732"/>
    </source>
</evidence>
<feature type="transmembrane region" description="Helical" evidence="6">
    <location>
        <begin position="224"/>
        <end position="245"/>
    </location>
</feature>
<evidence type="ECO:0000256" key="1">
    <source>
        <dbReference type="ARBA" id="ARBA00004127"/>
    </source>
</evidence>
<protein>
    <recommendedName>
        <fullName evidence="7">THH1/TOM1/TOM3 domain-containing protein</fullName>
    </recommendedName>
</protein>
<feature type="transmembrane region" description="Helical" evidence="6">
    <location>
        <begin position="21"/>
        <end position="43"/>
    </location>
</feature>
<keyword evidence="4 6" id="KW-1133">Transmembrane helix</keyword>
<feature type="transmembrane region" description="Helical" evidence="6">
    <location>
        <begin position="182"/>
        <end position="199"/>
    </location>
</feature>
<reference evidence="15 16" key="1">
    <citation type="submission" date="2018-09" db="EMBL/GenBank/DDBJ databases">
        <title>Genomic investigation of the strawberry pathogen Phytophthora fragariae indicates pathogenicity is determined by transcriptional variation in three key races.</title>
        <authorList>
            <person name="Adams T.M."/>
            <person name="Armitage A.D."/>
            <person name="Sobczyk M.K."/>
            <person name="Bates H.J."/>
            <person name="Dunwell J.M."/>
            <person name="Nellist C.F."/>
            <person name="Harrison R.J."/>
        </authorList>
    </citation>
    <scope>NUCLEOTIDE SEQUENCE [LARGE SCALE GENOMIC DNA]</scope>
    <source>
        <strain evidence="12 13">A4</strain>
        <strain evidence="11 16">BC-23</strain>
        <strain evidence="10 14">NOV-5</strain>
        <strain evidence="9 17">ONT-3</strain>
        <strain evidence="8 15">SCRP245</strain>
    </source>
</reference>
<evidence type="ECO:0000256" key="6">
    <source>
        <dbReference type="SAM" id="Phobius"/>
    </source>
</evidence>
<evidence type="ECO:0000313" key="8">
    <source>
        <dbReference type="EMBL" id="KAE9031107.1"/>
    </source>
</evidence>